<comment type="caution">
    <text evidence="4">The sequence shown here is derived from an EMBL/GenBank/DDBJ whole genome shotgun (WGS) entry which is preliminary data.</text>
</comment>
<dbReference type="Proteomes" id="UP000562984">
    <property type="component" value="Unassembled WGS sequence"/>
</dbReference>
<dbReference type="InterPro" id="IPR005182">
    <property type="entry name" value="YdbS-like_PH"/>
</dbReference>
<keyword evidence="2" id="KW-0472">Membrane</keyword>
<dbReference type="EMBL" id="JABEND010000003">
    <property type="protein sequence ID" value="NNG35707.1"/>
    <property type="molecule type" value="Genomic_DNA"/>
</dbReference>
<feature type="domain" description="YdbS-like PH" evidence="3">
    <location>
        <begin position="66"/>
        <end position="142"/>
    </location>
</feature>
<dbReference type="PANTHER" id="PTHR34473:SF3">
    <property type="entry name" value="TRANSMEMBRANE PROTEIN-RELATED"/>
    <property type="match status" value="1"/>
</dbReference>
<reference evidence="4 5" key="1">
    <citation type="submission" date="2020-05" db="EMBL/GenBank/DDBJ databases">
        <title>Nakamurella sp. DB0629 isolated from air conditioner.</title>
        <authorList>
            <person name="Kim D.H."/>
            <person name="Kim D.-U."/>
        </authorList>
    </citation>
    <scope>NUCLEOTIDE SEQUENCE [LARGE SCALE GENOMIC DNA]</scope>
    <source>
        <strain evidence="4 5">DB0629</strain>
    </source>
</reference>
<feature type="transmembrane region" description="Helical" evidence="2">
    <location>
        <begin position="214"/>
        <end position="243"/>
    </location>
</feature>
<feature type="domain" description="YdbS-like PH" evidence="3">
    <location>
        <begin position="408"/>
        <end position="481"/>
    </location>
</feature>
<dbReference type="Pfam" id="PF03703">
    <property type="entry name" value="bPH_2"/>
    <property type="match status" value="2"/>
</dbReference>
<feature type="transmembrane region" description="Helical" evidence="2">
    <location>
        <begin position="12"/>
        <end position="32"/>
    </location>
</feature>
<organism evidence="4 5">
    <name type="scientific">Nakamurella aerolata</name>
    <dbReference type="NCBI Taxonomy" id="1656892"/>
    <lineage>
        <taxon>Bacteria</taxon>
        <taxon>Bacillati</taxon>
        <taxon>Actinomycetota</taxon>
        <taxon>Actinomycetes</taxon>
        <taxon>Nakamurellales</taxon>
        <taxon>Nakamurellaceae</taxon>
        <taxon>Nakamurella</taxon>
    </lineage>
</organism>
<evidence type="ECO:0000256" key="2">
    <source>
        <dbReference type="SAM" id="Phobius"/>
    </source>
</evidence>
<keyword evidence="2" id="KW-0812">Transmembrane</keyword>
<feature type="region of interest" description="Disordered" evidence="1">
    <location>
        <begin position="501"/>
        <end position="524"/>
    </location>
</feature>
<evidence type="ECO:0000313" key="5">
    <source>
        <dbReference type="Proteomes" id="UP000562984"/>
    </source>
</evidence>
<accession>A0A849A6P6</accession>
<dbReference type="RefSeq" id="WP_171199352.1">
    <property type="nucleotide sequence ID" value="NZ_JABEND010000003.1"/>
</dbReference>
<feature type="transmembrane region" description="Helical" evidence="2">
    <location>
        <begin position="359"/>
        <end position="380"/>
    </location>
</feature>
<feature type="transmembrane region" description="Helical" evidence="2">
    <location>
        <begin position="38"/>
        <end position="60"/>
    </location>
</feature>
<feature type="transmembrane region" description="Helical" evidence="2">
    <location>
        <begin position="175"/>
        <end position="194"/>
    </location>
</feature>
<proteinExistence type="predicted"/>
<name>A0A849A6P6_9ACTN</name>
<evidence type="ECO:0000256" key="1">
    <source>
        <dbReference type="SAM" id="MobiDB-lite"/>
    </source>
</evidence>
<dbReference type="AlphaFoldDB" id="A0A849A6P6"/>
<keyword evidence="2" id="KW-1133">Transmembrane helix</keyword>
<evidence type="ECO:0000259" key="3">
    <source>
        <dbReference type="Pfam" id="PF03703"/>
    </source>
</evidence>
<gene>
    <name evidence="4" type="ORF">HKD39_08280</name>
</gene>
<feature type="transmembrane region" description="Helical" evidence="2">
    <location>
        <begin position="386"/>
        <end position="408"/>
    </location>
</feature>
<dbReference type="PANTHER" id="PTHR34473">
    <property type="entry name" value="UPF0699 TRANSMEMBRANE PROTEIN YDBS"/>
    <property type="match status" value="1"/>
</dbReference>
<protein>
    <submittedName>
        <fullName evidence="4">PH domain-containing protein</fullName>
    </submittedName>
</protein>
<keyword evidence="5" id="KW-1185">Reference proteome</keyword>
<evidence type="ECO:0000313" key="4">
    <source>
        <dbReference type="EMBL" id="NNG35707.1"/>
    </source>
</evidence>
<sequence>MRQRPDSRTAAADALAAFGTLAAGAIGVIIGVRLAGLSWLAAVGVPLAGVLFGTVVVGALSAITVRCTSFAVTDDRIDREFRLGVRHRQLAPVRRIRSVELSANPAQRVFGLADVHIGTGQRTGRLSLHSLRRPEAESLRHKLLRGSGLVESATADQRSGELARFRWSWLRFAQLSFWTPLLGAGAVGISFRVADWFNADAELWRWYSRLPGGAGWADGALLVVIAVLVALLIGAVAATALVLENWWNCRLVRDPDGTLRLTRGLLNQRSSTVDGSRVRGAMLVEPLGARLQGAARVQALAVGAVGGNDNGSDGGSSSADLLLPEVARPLAIRAMAAIVGPVLAEPLQPHPPAARRRRWVRAVAGAVVSAAVLLPVALVIDRAAAWVVAAAALVVLSGAYGWSAATGYRSLGHLLTDRYVIFRSGAWSRRTSALQRCGVVGWQLRRSPLQRRARLVTLTALTSTRTPALTVPDASNAQAQRLLLAAAPYWRALAVEPSAGTQPGAGLGPVPGADVGGTTITAGK</sequence>